<sequence>MTARYGFYAN</sequence>
<dbReference type="EMBL" id="ONZP01001013">
    <property type="protein sequence ID" value="SPJ92794.1"/>
    <property type="molecule type" value="Genomic_DNA"/>
</dbReference>
<reference evidence="1" key="1">
    <citation type="submission" date="2018-03" db="EMBL/GenBank/DDBJ databases">
        <authorList>
            <person name="Guldener U."/>
        </authorList>
    </citation>
    <scope>NUCLEOTIDE SEQUENCE</scope>
</reference>
<gene>
    <name evidence="1" type="ORF">FTOL_13759</name>
</gene>
<evidence type="ECO:0000313" key="1">
    <source>
        <dbReference type="EMBL" id="SPJ92794.1"/>
    </source>
</evidence>
<proteinExistence type="predicted"/>
<evidence type="ECO:0000313" key="2">
    <source>
        <dbReference type="Proteomes" id="UP001187734"/>
    </source>
</evidence>
<dbReference type="Proteomes" id="UP001187734">
    <property type="component" value="Unassembled WGS sequence"/>
</dbReference>
<organism evidence="1 2">
    <name type="scientific">Fusarium torulosum</name>
    <dbReference type="NCBI Taxonomy" id="33205"/>
    <lineage>
        <taxon>Eukaryota</taxon>
        <taxon>Fungi</taxon>
        <taxon>Dikarya</taxon>
        <taxon>Ascomycota</taxon>
        <taxon>Pezizomycotina</taxon>
        <taxon>Sordariomycetes</taxon>
        <taxon>Hypocreomycetidae</taxon>
        <taxon>Hypocreales</taxon>
        <taxon>Nectriaceae</taxon>
        <taxon>Fusarium</taxon>
    </lineage>
</organism>
<name>A0AAE8SQJ0_9HYPO</name>
<comment type="caution">
    <text evidence="1">The sequence shown here is derived from an EMBL/GenBank/DDBJ whole genome shotgun (WGS) entry which is preliminary data.</text>
</comment>
<accession>A0AAE8SQJ0</accession>
<protein>
    <submittedName>
        <fullName evidence="1">Uncharacterized protein</fullName>
    </submittedName>
</protein>
<keyword evidence="2" id="KW-1185">Reference proteome</keyword>